<keyword evidence="1" id="KW-0812">Transmembrane</keyword>
<comment type="caution">
    <text evidence="3">The sequence shown here is derived from an EMBL/GenBank/DDBJ whole genome shotgun (WGS) entry which is preliminary data.</text>
</comment>
<name>A0A1X0P0I4_9TRYP</name>
<dbReference type="VEuPathDB" id="TriTrypDB:TM35_000081160"/>
<dbReference type="RefSeq" id="XP_028884384.1">
    <property type="nucleotide sequence ID" value="XM_029023981.1"/>
</dbReference>
<keyword evidence="1" id="KW-1133">Transmembrane helix</keyword>
<dbReference type="EMBL" id="NBCO01000008">
    <property type="protein sequence ID" value="ORC90318.1"/>
    <property type="molecule type" value="Genomic_DNA"/>
</dbReference>
<keyword evidence="1" id="KW-0472">Membrane</keyword>
<evidence type="ECO:0000256" key="1">
    <source>
        <dbReference type="SAM" id="Phobius"/>
    </source>
</evidence>
<evidence type="ECO:0000259" key="2">
    <source>
        <dbReference type="Pfam" id="PF08378"/>
    </source>
</evidence>
<sequence length="424" mass="48004">MLDYVDDVLYWLPYALLAIPTLLLLVVAAGLRRGIFRDSLSSWSWRHILSFARMSVRDSQFLASMEAEELVEAALRAAGWKHVFLRRRVHVQRLGHNREIDVVAVGPVVLVVEVKHWRGQVWCNGPRWFHRSHDSKRALEFEDIQEDNLVKAAALRRFIENSRRIALPDHHSVTSGISSTGDAGSNASREHGTWYTDRQVHKQCGTLVVPVVVFTNSAVVLDPSTVKQKDCVFDLLGFQAYAEQLMHEARGPSVFRGFWGDGVVRSLCHTLFHPTKVPLSLSLSEESRVASAIRTMRTWDMVYLHNGSLLHGDVTEICLPTIRRQFERKHVIDVQINWFEGIGGFLRSLWEGGGGVVRVRLGPAQRLAIGRSEVVFPLTRRNIRRMGSNDRLEMVLAGTKVTKTVALADIRTLHFSSHMEDSHS</sequence>
<dbReference type="PANTHER" id="PTHR35287">
    <property type="entry name" value="SI:ZFOS-911D5.4"/>
    <property type="match status" value="1"/>
</dbReference>
<evidence type="ECO:0000313" key="4">
    <source>
        <dbReference type="Proteomes" id="UP000192257"/>
    </source>
</evidence>
<feature type="transmembrane region" description="Helical" evidence="1">
    <location>
        <begin position="12"/>
        <end position="31"/>
    </location>
</feature>
<evidence type="ECO:0000313" key="3">
    <source>
        <dbReference type="EMBL" id="ORC90318.1"/>
    </source>
</evidence>
<protein>
    <recommendedName>
        <fullName evidence="2">NERD domain-containing protein</fullName>
    </recommendedName>
</protein>
<dbReference type="GeneID" id="39983761"/>
<keyword evidence="4" id="KW-1185">Reference proteome</keyword>
<accession>A0A1X0P0I4</accession>
<feature type="domain" description="NERD" evidence="2">
    <location>
        <begin position="65"/>
        <end position="161"/>
    </location>
</feature>
<organism evidence="3 4">
    <name type="scientific">Trypanosoma theileri</name>
    <dbReference type="NCBI Taxonomy" id="67003"/>
    <lineage>
        <taxon>Eukaryota</taxon>
        <taxon>Discoba</taxon>
        <taxon>Euglenozoa</taxon>
        <taxon>Kinetoplastea</taxon>
        <taxon>Metakinetoplastina</taxon>
        <taxon>Trypanosomatida</taxon>
        <taxon>Trypanosomatidae</taxon>
        <taxon>Trypanosoma</taxon>
    </lineage>
</organism>
<dbReference type="SUPFAM" id="SSF52980">
    <property type="entry name" value="Restriction endonuclease-like"/>
    <property type="match status" value="1"/>
</dbReference>
<dbReference type="Pfam" id="PF08378">
    <property type="entry name" value="NERD"/>
    <property type="match status" value="1"/>
</dbReference>
<dbReference type="OrthoDB" id="242653at2759"/>
<dbReference type="PANTHER" id="PTHR35287:SF1">
    <property type="entry name" value="SI:ZFOS-911D5.4"/>
    <property type="match status" value="1"/>
</dbReference>
<dbReference type="InterPro" id="IPR011528">
    <property type="entry name" value="NERD"/>
</dbReference>
<proteinExistence type="predicted"/>
<dbReference type="InterPro" id="IPR011335">
    <property type="entry name" value="Restrct_endonuc-II-like"/>
</dbReference>
<dbReference type="GO" id="GO:0006281">
    <property type="term" value="P:DNA repair"/>
    <property type="evidence" value="ECO:0007669"/>
    <property type="project" value="UniProtKB-ARBA"/>
</dbReference>
<gene>
    <name evidence="3" type="ORF">TM35_000081160</name>
</gene>
<dbReference type="Proteomes" id="UP000192257">
    <property type="component" value="Unassembled WGS sequence"/>
</dbReference>
<dbReference type="AlphaFoldDB" id="A0A1X0P0I4"/>
<reference evidence="3 4" key="1">
    <citation type="submission" date="2017-03" db="EMBL/GenBank/DDBJ databases">
        <title>An alternative strategy for trypanosome survival in the mammalian bloodstream revealed through genome and transcriptome analysis of the ubiquitous bovine parasite Trypanosoma (Megatrypanum) theileri.</title>
        <authorList>
            <person name="Kelly S."/>
            <person name="Ivens A."/>
            <person name="Mott A."/>
            <person name="O'Neill E."/>
            <person name="Emms D."/>
            <person name="Macleod O."/>
            <person name="Voorheis P."/>
            <person name="Matthews J."/>
            <person name="Matthews K."/>
            <person name="Carrington M."/>
        </authorList>
    </citation>
    <scope>NUCLEOTIDE SEQUENCE [LARGE SCALE GENOMIC DNA]</scope>
    <source>
        <strain evidence="3">Edinburgh</strain>
    </source>
</reference>